<evidence type="ECO:0000256" key="11">
    <source>
        <dbReference type="ARBA" id="ARBA00022833"/>
    </source>
</evidence>
<evidence type="ECO:0000313" key="18">
    <source>
        <dbReference type="EnsemblMetazoa" id="XP_030828927"/>
    </source>
</evidence>
<evidence type="ECO:0000256" key="8">
    <source>
        <dbReference type="ARBA" id="ARBA00022723"/>
    </source>
</evidence>
<dbReference type="PANTHER" id="PTHR22749">
    <property type="entry name" value="RIBOFLAVIN KINASE/FMN ADENYLYLTRANSFERASE"/>
    <property type="match status" value="1"/>
</dbReference>
<comment type="function">
    <text evidence="15">Catalyzes the phosphorylation of riboflavin (vitamin B2) to form flavin-mononucleotide (FMN), hence rate-limiting enzyme in the synthesis of FAD. Essential for TNF-induced reactive oxygen species (ROS) production. Through its interaction with both TNFRSF1A and CYBA, physically and functionally couples TNFRSF1A to NADPH oxidase. TNF-activation of RFK may enhance the incorporation of FAD in NADPH oxidase, a critical step for the assembly and activation of NADPH oxidase.</text>
</comment>
<dbReference type="SMART" id="SM00904">
    <property type="entry name" value="Flavokinase"/>
    <property type="match status" value="1"/>
</dbReference>
<dbReference type="InterPro" id="IPR023468">
    <property type="entry name" value="Riboflavin_kinase"/>
</dbReference>
<accession>A0A7M7MZW9</accession>
<reference evidence="18" key="2">
    <citation type="submission" date="2021-01" db="UniProtKB">
        <authorList>
            <consortium name="EnsemblMetazoa"/>
        </authorList>
    </citation>
    <scope>IDENTIFICATION</scope>
</reference>
<dbReference type="Pfam" id="PF01687">
    <property type="entry name" value="Flavokinase"/>
    <property type="match status" value="1"/>
</dbReference>
<evidence type="ECO:0000256" key="13">
    <source>
        <dbReference type="ARBA" id="ARBA00029789"/>
    </source>
</evidence>
<keyword evidence="7" id="KW-0808">Transferase</keyword>
<evidence type="ECO:0000256" key="6">
    <source>
        <dbReference type="ARBA" id="ARBA00022643"/>
    </source>
</evidence>
<keyword evidence="10" id="KW-0418">Kinase</keyword>
<sequence length="165" mass="18865">MLLLRTSYRCVTTMAEHLPYFTQGRVIKGFGRGSKELGIPTANFPEDVVENLPAAFSTGVYYGWACVDDGEVHKMVMSIGWNPYYKNEKKSMETHVMHIFKDDFYDSILKVCILGFRRPEKNYPSLDSLIAAIKEDIADADMKLSQPDALKYIDDNFFRDLSSQL</sequence>
<evidence type="ECO:0000313" key="19">
    <source>
        <dbReference type="Proteomes" id="UP000007110"/>
    </source>
</evidence>
<dbReference type="RefSeq" id="XP_030828927.1">
    <property type="nucleotide sequence ID" value="XM_030973067.1"/>
</dbReference>
<dbReference type="EC" id="2.7.1.26" evidence="3"/>
<organism evidence="18 19">
    <name type="scientific">Strongylocentrotus purpuratus</name>
    <name type="common">Purple sea urchin</name>
    <dbReference type="NCBI Taxonomy" id="7668"/>
    <lineage>
        <taxon>Eukaryota</taxon>
        <taxon>Metazoa</taxon>
        <taxon>Echinodermata</taxon>
        <taxon>Eleutherozoa</taxon>
        <taxon>Echinozoa</taxon>
        <taxon>Echinoidea</taxon>
        <taxon>Euechinoidea</taxon>
        <taxon>Echinacea</taxon>
        <taxon>Camarodonta</taxon>
        <taxon>Echinidea</taxon>
        <taxon>Strongylocentrotidae</taxon>
        <taxon>Strongylocentrotus</taxon>
    </lineage>
</organism>
<dbReference type="OrthoDB" id="276388at2759"/>
<dbReference type="UniPathway" id="UPA00276">
    <property type="reaction ID" value="UER00406"/>
</dbReference>
<dbReference type="GO" id="GO:0005739">
    <property type="term" value="C:mitochondrion"/>
    <property type="evidence" value="ECO:0000318"/>
    <property type="project" value="GO_Central"/>
</dbReference>
<evidence type="ECO:0000256" key="5">
    <source>
        <dbReference type="ARBA" id="ARBA00022630"/>
    </source>
</evidence>
<comment type="cofactor">
    <cofactor evidence="1">
        <name>Zn(2+)</name>
        <dbReference type="ChEBI" id="CHEBI:29105"/>
    </cofactor>
</comment>
<dbReference type="GO" id="GO:0009398">
    <property type="term" value="P:FMN biosynthetic process"/>
    <property type="evidence" value="ECO:0000318"/>
    <property type="project" value="GO_Central"/>
</dbReference>
<keyword evidence="6" id="KW-0288">FMN</keyword>
<evidence type="ECO:0000259" key="17">
    <source>
        <dbReference type="SMART" id="SM00904"/>
    </source>
</evidence>
<feature type="domain" description="Riboflavin kinase" evidence="17">
    <location>
        <begin position="17"/>
        <end position="145"/>
    </location>
</feature>
<dbReference type="GO" id="GO:0008531">
    <property type="term" value="F:riboflavin kinase activity"/>
    <property type="evidence" value="ECO:0000318"/>
    <property type="project" value="GO_Central"/>
</dbReference>
<keyword evidence="19" id="KW-1185">Reference proteome</keyword>
<evidence type="ECO:0000256" key="4">
    <source>
        <dbReference type="ARBA" id="ARBA00017394"/>
    </source>
</evidence>
<evidence type="ECO:0000256" key="7">
    <source>
        <dbReference type="ARBA" id="ARBA00022679"/>
    </source>
</evidence>
<dbReference type="Proteomes" id="UP000007110">
    <property type="component" value="Unassembled WGS sequence"/>
</dbReference>
<keyword evidence="8" id="KW-0479">Metal-binding</keyword>
<dbReference type="CTD" id="55312"/>
<dbReference type="InterPro" id="IPR023465">
    <property type="entry name" value="Riboflavin_kinase_dom_sf"/>
</dbReference>
<evidence type="ECO:0000256" key="2">
    <source>
        <dbReference type="ARBA" id="ARBA00005201"/>
    </source>
</evidence>
<dbReference type="InParanoid" id="A0A7M7MZW9"/>
<proteinExistence type="predicted"/>
<evidence type="ECO:0000256" key="16">
    <source>
        <dbReference type="ARBA" id="ARBA00077632"/>
    </source>
</evidence>
<dbReference type="PANTHER" id="PTHR22749:SF6">
    <property type="entry name" value="RIBOFLAVIN KINASE"/>
    <property type="match status" value="1"/>
</dbReference>
<keyword evidence="12" id="KW-0067">ATP-binding</keyword>
<comment type="catalytic activity">
    <reaction evidence="14">
        <text>riboflavin + ATP = FMN + ADP + H(+)</text>
        <dbReference type="Rhea" id="RHEA:14357"/>
        <dbReference type="ChEBI" id="CHEBI:15378"/>
        <dbReference type="ChEBI" id="CHEBI:30616"/>
        <dbReference type="ChEBI" id="CHEBI:57986"/>
        <dbReference type="ChEBI" id="CHEBI:58210"/>
        <dbReference type="ChEBI" id="CHEBI:456216"/>
        <dbReference type="EC" id="2.7.1.26"/>
    </reaction>
    <physiologicalReaction direction="left-to-right" evidence="14">
        <dbReference type="Rhea" id="RHEA:14358"/>
    </physiologicalReaction>
</comment>
<evidence type="ECO:0000256" key="10">
    <source>
        <dbReference type="ARBA" id="ARBA00022777"/>
    </source>
</evidence>
<evidence type="ECO:0000256" key="1">
    <source>
        <dbReference type="ARBA" id="ARBA00001947"/>
    </source>
</evidence>
<dbReference type="GO" id="GO:0005524">
    <property type="term" value="F:ATP binding"/>
    <property type="evidence" value="ECO:0007669"/>
    <property type="project" value="UniProtKB-KW"/>
</dbReference>
<keyword evidence="5" id="KW-0285">Flavoprotein</keyword>
<dbReference type="OMA" id="NGEVHKM"/>
<comment type="pathway">
    <text evidence="2">Cofactor biosynthesis; FMN biosynthesis; FMN from riboflavin (ATP route): step 1/1.</text>
</comment>
<dbReference type="GO" id="GO:0006771">
    <property type="term" value="P:riboflavin metabolic process"/>
    <property type="evidence" value="ECO:0000318"/>
    <property type="project" value="GO_Central"/>
</dbReference>
<dbReference type="FunFam" id="2.40.30.30:FF:000002">
    <property type="entry name" value="Riboflavin kinase, putative"/>
    <property type="match status" value="1"/>
</dbReference>
<protein>
    <recommendedName>
        <fullName evidence="4">Riboflavin kinase</fullName>
        <ecNumber evidence="3">2.7.1.26</ecNumber>
    </recommendedName>
    <alternativeName>
        <fullName evidence="16">ATP:riboflavin 5'-phosphotransferase</fullName>
    </alternativeName>
    <alternativeName>
        <fullName evidence="13">Flavokinase</fullName>
    </alternativeName>
</protein>
<evidence type="ECO:0000256" key="14">
    <source>
        <dbReference type="ARBA" id="ARBA00050912"/>
    </source>
</evidence>
<keyword evidence="9" id="KW-0547">Nucleotide-binding</keyword>
<dbReference type="Gene3D" id="2.40.30.30">
    <property type="entry name" value="Riboflavin kinase-like"/>
    <property type="match status" value="1"/>
</dbReference>
<evidence type="ECO:0000256" key="9">
    <source>
        <dbReference type="ARBA" id="ARBA00022741"/>
    </source>
</evidence>
<evidence type="ECO:0000256" key="12">
    <source>
        <dbReference type="ARBA" id="ARBA00022840"/>
    </source>
</evidence>
<evidence type="ECO:0000256" key="3">
    <source>
        <dbReference type="ARBA" id="ARBA00012105"/>
    </source>
</evidence>
<dbReference type="SUPFAM" id="SSF82114">
    <property type="entry name" value="Riboflavin kinase-like"/>
    <property type="match status" value="1"/>
</dbReference>
<dbReference type="InterPro" id="IPR015865">
    <property type="entry name" value="Riboflavin_kinase_bac/euk"/>
</dbReference>
<dbReference type="GO" id="GO:0009231">
    <property type="term" value="P:riboflavin biosynthetic process"/>
    <property type="evidence" value="ECO:0007669"/>
    <property type="project" value="InterPro"/>
</dbReference>
<dbReference type="KEGG" id="spu:584749"/>
<dbReference type="GO" id="GO:0046872">
    <property type="term" value="F:metal ion binding"/>
    <property type="evidence" value="ECO:0007669"/>
    <property type="project" value="UniProtKB-KW"/>
</dbReference>
<dbReference type="FunCoup" id="A0A7M7MZW9">
    <property type="interactions" value="1464"/>
</dbReference>
<dbReference type="GeneID" id="584749"/>
<dbReference type="EnsemblMetazoa" id="XM_030973067">
    <property type="protein sequence ID" value="XP_030828927"/>
    <property type="gene ID" value="LOC584749"/>
</dbReference>
<reference evidence="19" key="1">
    <citation type="submission" date="2015-02" db="EMBL/GenBank/DDBJ databases">
        <title>Genome sequencing for Strongylocentrotus purpuratus.</title>
        <authorList>
            <person name="Murali S."/>
            <person name="Liu Y."/>
            <person name="Vee V."/>
            <person name="English A."/>
            <person name="Wang M."/>
            <person name="Skinner E."/>
            <person name="Han Y."/>
            <person name="Muzny D.M."/>
            <person name="Worley K.C."/>
            <person name="Gibbs R.A."/>
        </authorList>
    </citation>
    <scope>NUCLEOTIDE SEQUENCE</scope>
</reference>
<evidence type="ECO:0000256" key="15">
    <source>
        <dbReference type="ARBA" id="ARBA00054097"/>
    </source>
</evidence>
<dbReference type="AlphaFoldDB" id="A0A7M7MZW9"/>
<name>A0A7M7MZW9_STRPU</name>
<keyword evidence="11" id="KW-0862">Zinc</keyword>